<comment type="caution">
    <text evidence="1">The sequence shown here is derived from an EMBL/GenBank/DDBJ whole genome shotgun (WGS) entry which is preliminary data.</text>
</comment>
<dbReference type="EMBL" id="BOVK01000106">
    <property type="protein sequence ID" value="GIQ71538.1"/>
    <property type="molecule type" value="Genomic_DNA"/>
</dbReference>
<dbReference type="RefSeq" id="WP_213414333.1">
    <property type="nucleotide sequence ID" value="NZ_BOVK01000106.1"/>
</dbReference>
<protein>
    <submittedName>
        <fullName evidence="1">Uncharacterized protein</fullName>
    </submittedName>
</protein>
<organism evidence="1 2">
    <name type="scientific">Xylanibacillus composti</name>
    <dbReference type="NCBI Taxonomy" id="1572762"/>
    <lineage>
        <taxon>Bacteria</taxon>
        <taxon>Bacillati</taxon>
        <taxon>Bacillota</taxon>
        <taxon>Bacilli</taxon>
        <taxon>Bacillales</taxon>
        <taxon>Paenibacillaceae</taxon>
        <taxon>Xylanibacillus</taxon>
    </lineage>
</organism>
<sequence length="103" mass="12010">MIESSQRRLTREERQIQTLLRSVVEQPQIASLDGLEEIQTAVELDPFTLEVTVTSEHAEVAVLESSSRELFAFARYNRSDDRLLYTLRFHIVEDSLRRLVMTE</sequence>
<evidence type="ECO:0000313" key="2">
    <source>
        <dbReference type="Proteomes" id="UP000677918"/>
    </source>
</evidence>
<dbReference type="AlphaFoldDB" id="A0A8J4H9P5"/>
<gene>
    <name evidence="1" type="ORF">XYCOK13_43620</name>
</gene>
<evidence type="ECO:0000313" key="1">
    <source>
        <dbReference type="EMBL" id="GIQ71538.1"/>
    </source>
</evidence>
<reference evidence="1" key="1">
    <citation type="submission" date="2021-04" db="EMBL/GenBank/DDBJ databases">
        <title>Draft genome sequence of Xylanibacillus composti strain K13.</title>
        <authorList>
            <person name="Uke A."/>
            <person name="Chhe C."/>
            <person name="Baramee S."/>
            <person name="Kosugi A."/>
        </authorList>
    </citation>
    <scope>NUCLEOTIDE SEQUENCE</scope>
    <source>
        <strain evidence="1">K13</strain>
    </source>
</reference>
<keyword evidence="2" id="KW-1185">Reference proteome</keyword>
<name>A0A8J4H9P5_9BACL</name>
<accession>A0A8J4H9P5</accession>
<dbReference type="Proteomes" id="UP000677918">
    <property type="component" value="Unassembled WGS sequence"/>
</dbReference>
<proteinExistence type="predicted"/>